<sequence>MVSNASYYYETRALGRSHPDLQLPWVQKFLDESEVEIVEETDQKWRESGMVSNSMMNETVSGPRAVRARVMFKRVCHEPDSFDKTEYGYIMSVGDGVCAKAGRGHGGFSSLILDHIASHAARFSNPFHVPCITVNISVNYVAAVETPCVFRARAWATEVVGRKIWVKAVLENDKGEPYATCKALILNPKPTAKAVHL</sequence>
<keyword evidence="3" id="KW-1185">Reference proteome</keyword>
<reference evidence="2" key="1">
    <citation type="journal article" date="2020" name="Stud. Mycol.">
        <title>101 Dothideomycetes genomes: a test case for predicting lifestyles and emergence of pathogens.</title>
        <authorList>
            <person name="Haridas S."/>
            <person name="Albert R."/>
            <person name="Binder M."/>
            <person name="Bloem J."/>
            <person name="Labutti K."/>
            <person name="Salamov A."/>
            <person name="Andreopoulos B."/>
            <person name="Baker S."/>
            <person name="Barry K."/>
            <person name="Bills G."/>
            <person name="Bluhm B."/>
            <person name="Cannon C."/>
            <person name="Castanera R."/>
            <person name="Culley D."/>
            <person name="Daum C."/>
            <person name="Ezra D."/>
            <person name="Gonzalez J."/>
            <person name="Henrissat B."/>
            <person name="Kuo A."/>
            <person name="Liang C."/>
            <person name="Lipzen A."/>
            <person name="Lutzoni F."/>
            <person name="Magnuson J."/>
            <person name="Mondo S."/>
            <person name="Nolan M."/>
            <person name="Ohm R."/>
            <person name="Pangilinan J."/>
            <person name="Park H.-J."/>
            <person name="Ramirez L."/>
            <person name="Alfaro M."/>
            <person name="Sun H."/>
            <person name="Tritt A."/>
            <person name="Yoshinaga Y."/>
            <person name="Zwiers L.-H."/>
            <person name="Turgeon B."/>
            <person name="Goodwin S."/>
            <person name="Spatafora J."/>
            <person name="Crous P."/>
            <person name="Grigoriev I."/>
        </authorList>
    </citation>
    <scope>NUCLEOTIDE SEQUENCE</scope>
    <source>
        <strain evidence="2">SCOH1-5</strain>
    </source>
</reference>
<dbReference type="Gene3D" id="3.10.129.10">
    <property type="entry name" value="Hotdog Thioesterase"/>
    <property type="match status" value="1"/>
</dbReference>
<dbReference type="OrthoDB" id="506431at2759"/>
<proteinExistence type="predicted"/>
<name>A0A6A6F3B4_9PEZI</name>
<dbReference type="AlphaFoldDB" id="A0A6A6F3B4"/>
<organism evidence="2 3">
    <name type="scientific">Cercospora zeae-maydis SCOH1-5</name>
    <dbReference type="NCBI Taxonomy" id="717836"/>
    <lineage>
        <taxon>Eukaryota</taxon>
        <taxon>Fungi</taxon>
        <taxon>Dikarya</taxon>
        <taxon>Ascomycota</taxon>
        <taxon>Pezizomycotina</taxon>
        <taxon>Dothideomycetes</taxon>
        <taxon>Dothideomycetidae</taxon>
        <taxon>Mycosphaerellales</taxon>
        <taxon>Mycosphaerellaceae</taxon>
        <taxon>Cercospora</taxon>
    </lineage>
</organism>
<feature type="domain" description="Thioesterase" evidence="1">
    <location>
        <begin position="105"/>
        <end position="176"/>
    </location>
</feature>
<evidence type="ECO:0000259" key="1">
    <source>
        <dbReference type="Pfam" id="PF03061"/>
    </source>
</evidence>
<dbReference type="InterPro" id="IPR052061">
    <property type="entry name" value="PTE-AB_protein"/>
</dbReference>
<dbReference type="EMBL" id="ML992696">
    <property type="protein sequence ID" value="KAF2208226.1"/>
    <property type="molecule type" value="Genomic_DNA"/>
</dbReference>
<gene>
    <name evidence="2" type="ORF">CERZMDRAFT_101675</name>
</gene>
<dbReference type="Proteomes" id="UP000799539">
    <property type="component" value="Unassembled WGS sequence"/>
</dbReference>
<dbReference type="Pfam" id="PF03061">
    <property type="entry name" value="4HBT"/>
    <property type="match status" value="1"/>
</dbReference>
<dbReference type="PANTHER" id="PTHR47260:SF1">
    <property type="entry name" value="UPF0644 PROTEIN PB2B4.06"/>
    <property type="match status" value="1"/>
</dbReference>
<dbReference type="CDD" id="cd03443">
    <property type="entry name" value="PaaI_thioesterase"/>
    <property type="match status" value="1"/>
</dbReference>
<dbReference type="InterPro" id="IPR029069">
    <property type="entry name" value="HotDog_dom_sf"/>
</dbReference>
<dbReference type="InterPro" id="IPR006683">
    <property type="entry name" value="Thioestr_dom"/>
</dbReference>
<evidence type="ECO:0000313" key="2">
    <source>
        <dbReference type="EMBL" id="KAF2208226.1"/>
    </source>
</evidence>
<protein>
    <recommendedName>
        <fullName evidence="1">Thioesterase domain-containing protein</fullName>
    </recommendedName>
</protein>
<dbReference type="PANTHER" id="PTHR47260">
    <property type="entry name" value="UPF0644 PROTEIN PB2B4.06"/>
    <property type="match status" value="1"/>
</dbReference>
<dbReference type="SUPFAM" id="SSF54637">
    <property type="entry name" value="Thioesterase/thiol ester dehydrase-isomerase"/>
    <property type="match status" value="1"/>
</dbReference>
<accession>A0A6A6F3B4</accession>
<evidence type="ECO:0000313" key="3">
    <source>
        <dbReference type="Proteomes" id="UP000799539"/>
    </source>
</evidence>